<sequence length="95" mass="11052">MVVNSLQIAVNCFFKDFDEKIGFSKTYDRHLVLNDSRKSPFFSNAKIFRQKIYQLLAFYSEDNSADSLIHDPAFTQVVETSKLASQPTLSRFYDR</sequence>
<evidence type="ECO:0000259" key="1">
    <source>
        <dbReference type="Pfam" id="PF13701"/>
    </source>
</evidence>
<comment type="caution">
    <text evidence="2">The sequence shown here is derived from an EMBL/GenBank/DDBJ whole genome shotgun (WGS) entry which is preliminary data.</text>
</comment>
<evidence type="ECO:0000313" key="2">
    <source>
        <dbReference type="EMBL" id="GAY75439.1"/>
    </source>
</evidence>
<name>A0A4Y1Z8R0_9BACL</name>
<gene>
    <name evidence="2" type="ORF">NBRC111894_993</name>
</gene>
<protein>
    <submittedName>
        <fullName evidence="2">Transposase</fullName>
    </submittedName>
</protein>
<evidence type="ECO:0000313" key="3">
    <source>
        <dbReference type="Proteomes" id="UP000319716"/>
    </source>
</evidence>
<proteinExistence type="predicted"/>
<dbReference type="Proteomes" id="UP000319716">
    <property type="component" value="Unassembled WGS sequence"/>
</dbReference>
<accession>A0A4Y1Z8R0</accession>
<reference evidence="2 3" key="1">
    <citation type="submission" date="2017-11" db="EMBL/GenBank/DDBJ databases">
        <title>Draft Genome Sequence of Sporolactobacillus inulinus NBRC 111894 Isolated from Koso, a Japanese Sugar-Vegetable Fermented Beverage.</title>
        <authorList>
            <person name="Chiou T.Y."/>
            <person name="Oshima K."/>
            <person name="Suda W."/>
            <person name="Hattori M."/>
            <person name="Takahashi T."/>
        </authorList>
    </citation>
    <scope>NUCLEOTIDE SEQUENCE [LARGE SCALE GENOMIC DNA]</scope>
    <source>
        <strain evidence="2 3">NBRC111894</strain>
    </source>
</reference>
<dbReference type="InterPro" id="IPR025668">
    <property type="entry name" value="Tnp_DDE_dom"/>
</dbReference>
<dbReference type="AlphaFoldDB" id="A0A4Y1Z8R0"/>
<dbReference type="Pfam" id="PF13701">
    <property type="entry name" value="DDE_Tnp_1_4"/>
    <property type="match status" value="1"/>
</dbReference>
<feature type="domain" description="Transposase DDE" evidence="1">
    <location>
        <begin position="14"/>
        <end position="94"/>
    </location>
</feature>
<dbReference type="EMBL" id="BEXB01000005">
    <property type="protein sequence ID" value="GAY75439.1"/>
    <property type="molecule type" value="Genomic_DNA"/>
</dbReference>
<organism evidence="2 3">
    <name type="scientific">Sporolactobacillus inulinus</name>
    <dbReference type="NCBI Taxonomy" id="2078"/>
    <lineage>
        <taxon>Bacteria</taxon>
        <taxon>Bacillati</taxon>
        <taxon>Bacillota</taxon>
        <taxon>Bacilli</taxon>
        <taxon>Bacillales</taxon>
        <taxon>Sporolactobacillaceae</taxon>
        <taxon>Sporolactobacillus</taxon>
    </lineage>
</organism>